<keyword evidence="2" id="KW-0378">Hydrolase</keyword>
<dbReference type="SUPFAM" id="SSF117839">
    <property type="entry name" value="WWE domain"/>
    <property type="match status" value="1"/>
</dbReference>
<evidence type="ECO:0000313" key="3">
    <source>
        <dbReference type="Proteomes" id="UP001152797"/>
    </source>
</evidence>
<dbReference type="EMBL" id="CAMXCT020000315">
    <property type="protein sequence ID" value="CAL1130396.1"/>
    <property type="molecule type" value="Genomic_DNA"/>
</dbReference>
<name>A0A9P1BS66_9DINO</name>
<accession>A0A9P1BS66</accession>
<reference evidence="2 3" key="2">
    <citation type="submission" date="2024-05" db="EMBL/GenBank/DDBJ databases">
        <authorList>
            <person name="Chen Y."/>
            <person name="Shah S."/>
            <person name="Dougan E. K."/>
            <person name="Thang M."/>
            <person name="Chan C."/>
        </authorList>
    </citation>
    <scope>NUCLEOTIDE SEQUENCE [LARGE SCALE GENOMIC DNA]</scope>
</reference>
<dbReference type="InterPro" id="IPR037197">
    <property type="entry name" value="WWE_dom_sf"/>
</dbReference>
<evidence type="ECO:0000313" key="1">
    <source>
        <dbReference type="EMBL" id="CAI3977021.1"/>
    </source>
</evidence>
<sequence length="592" mass="67149">MVLQDRDEGLLLDLSVFTDPPQPYQVWKGSAVEVTNQNERELLGHLAIAGYTKDLWDLPKESLPPTASAKHGKVVAGFYQVHKDHVESLEVERPDFLFSNVDRFRKRKASAAPKAALAPSDTIPPGEAVFQWWWGDPHPGGSGHWKNYHPHVSAKLEEELARNEKFRDCQEAVPIDEVRYCLQRISPSAPFDYCSDQHRGVVFREQFLPSSRLTVEHPHFDDETRLSQNCFVQFQKGNPRRRRPVRRVRRGEVAGLDLKTGSACSICFSDDGFLIGCGQGHLLCKGCRWAALRIVVGDVTQTQNLVCGCLTIDDKRALQGLAEAADKSFQACLAAPPADAGEDQEFQMELAQVRRQFQVRDVPSDIFQRKVADWYEMARRRESEHLYHACVHPGCSMDNWILRIDFESKYRPQGLFTWLCRAGHRNSVLPSQSEINQANRNILSHPEYYTHSCGYDSLSLRRFRFCPGCVDEGLLTFAVHNEGCKQWPGSGTGHRHCFCWHCTKKWGTDCSHSVNCNDPGLQQVRRCSDGSGSEKLEIGFVDAQAYIAWIRTGENCPDTIFENSRILGLTRQGQLKMEDRDTLKSYMDEGTT</sequence>
<gene>
    <name evidence="1" type="ORF">C1SCF055_LOCUS5200</name>
</gene>
<dbReference type="AlphaFoldDB" id="A0A9P1BS66"/>
<reference evidence="1" key="1">
    <citation type="submission" date="2022-10" db="EMBL/GenBank/DDBJ databases">
        <authorList>
            <person name="Chen Y."/>
            <person name="Dougan E. K."/>
            <person name="Chan C."/>
            <person name="Rhodes N."/>
            <person name="Thang M."/>
        </authorList>
    </citation>
    <scope>NUCLEOTIDE SEQUENCE</scope>
</reference>
<dbReference type="Proteomes" id="UP001152797">
    <property type="component" value="Unassembled WGS sequence"/>
</dbReference>
<dbReference type="OrthoDB" id="436587at2759"/>
<keyword evidence="3" id="KW-1185">Reference proteome</keyword>
<dbReference type="EMBL" id="CAMXCT010000315">
    <property type="protein sequence ID" value="CAI3977021.1"/>
    <property type="molecule type" value="Genomic_DNA"/>
</dbReference>
<comment type="caution">
    <text evidence="1">The sequence shown here is derived from an EMBL/GenBank/DDBJ whole genome shotgun (WGS) entry which is preliminary data.</text>
</comment>
<organism evidence="1">
    <name type="scientific">Cladocopium goreaui</name>
    <dbReference type="NCBI Taxonomy" id="2562237"/>
    <lineage>
        <taxon>Eukaryota</taxon>
        <taxon>Sar</taxon>
        <taxon>Alveolata</taxon>
        <taxon>Dinophyceae</taxon>
        <taxon>Suessiales</taxon>
        <taxon>Symbiodiniaceae</taxon>
        <taxon>Cladocopium</taxon>
    </lineage>
</organism>
<protein>
    <submittedName>
        <fullName evidence="2">Peptidyl-tRNA hydrolase</fullName>
    </submittedName>
</protein>
<dbReference type="GO" id="GO:0016787">
    <property type="term" value="F:hydrolase activity"/>
    <property type="evidence" value="ECO:0007669"/>
    <property type="project" value="UniProtKB-KW"/>
</dbReference>
<evidence type="ECO:0000313" key="2">
    <source>
        <dbReference type="EMBL" id="CAL4764333.1"/>
    </source>
</evidence>
<dbReference type="EMBL" id="CAMXCT030000315">
    <property type="protein sequence ID" value="CAL4764333.1"/>
    <property type="molecule type" value="Genomic_DNA"/>
</dbReference>
<proteinExistence type="predicted"/>